<sequence>MGKQTNLFAFPTAEALASALRAYVIQCQDAGITRHDVFKVAVSGGSLPKSLAQALLDPKGAGQVRWDKWEIFFADERAVPLDHDDSNYGLIKKELLDRIPAGQPQPTVHAIDP</sequence>
<feature type="non-terminal residue" evidence="2">
    <location>
        <position position="113"/>
    </location>
</feature>
<gene>
    <name evidence="2" type="ORF">MAPG_06504</name>
</gene>
<dbReference type="InterPro" id="IPR039104">
    <property type="entry name" value="6PGL"/>
</dbReference>
<dbReference type="SUPFAM" id="SSF100950">
    <property type="entry name" value="NagB/RpiA/CoA transferase-like"/>
    <property type="match status" value="1"/>
</dbReference>
<dbReference type="PANTHER" id="PTHR11054:SF0">
    <property type="entry name" value="6-PHOSPHOGLUCONOLACTONASE"/>
    <property type="match status" value="1"/>
</dbReference>
<dbReference type="OrthoDB" id="432544at2759"/>
<reference evidence="2" key="1">
    <citation type="submission" date="2010-05" db="EMBL/GenBank/DDBJ databases">
        <title>The Genome Sequence of Magnaporthe poae strain ATCC 64411.</title>
        <authorList>
            <consortium name="The Broad Institute Genome Sequencing Platform"/>
            <consortium name="Broad Institute Genome Sequencing Center for Infectious Disease"/>
            <person name="Ma L.-J."/>
            <person name="Dead R."/>
            <person name="Young S."/>
            <person name="Zeng Q."/>
            <person name="Koehrsen M."/>
            <person name="Alvarado L."/>
            <person name="Berlin A."/>
            <person name="Chapman S.B."/>
            <person name="Chen Z."/>
            <person name="Freedman E."/>
            <person name="Gellesch M."/>
            <person name="Goldberg J."/>
            <person name="Griggs A."/>
            <person name="Gujja S."/>
            <person name="Heilman E.R."/>
            <person name="Heiman D."/>
            <person name="Hepburn T."/>
            <person name="Howarth C."/>
            <person name="Jen D."/>
            <person name="Larson L."/>
            <person name="Mehta T."/>
            <person name="Neiman D."/>
            <person name="Pearson M."/>
            <person name="Roberts A."/>
            <person name="Saif S."/>
            <person name="Shea T."/>
            <person name="Shenoy N."/>
            <person name="Sisk P."/>
            <person name="Stolte C."/>
            <person name="Sykes S."/>
            <person name="Walk T."/>
            <person name="White J."/>
            <person name="Yandava C."/>
            <person name="Haas B."/>
            <person name="Nusbaum C."/>
            <person name="Birren B."/>
        </authorList>
    </citation>
    <scope>NUCLEOTIDE SEQUENCE</scope>
    <source>
        <strain evidence="2">ATCC 64411</strain>
    </source>
</reference>
<reference evidence="2" key="2">
    <citation type="submission" date="2011-03" db="EMBL/GenBank/DDBJ databases">
        <title>Annotation of Magnaporthe poae ATCC 64411.</title>
        <authorList>
            <person name="Ma L.-J."/>
            <person name="Dead R."/>
            <person name="Young S.K."/>
            <person name="Zeng Q."/>
            <person name="Gargeya S."/>
            <person name="Fitzgerald M."/>
            <person name="Haas B."/>
            <person name="Abouelleil A."/>
            <person name="Alvarado L."/>
            <person name="Arachchi H.M."/>
            <person name="Berlin A."/>
            <person name="Brown A."/>
            <person name="Chapman S.B."/>
            <person name="Chen Z."/>
            <person name="Dunbar C."/>
            <person name="Freedman E."/>
            <person name="Gearin G."/>
            <person name="Gellesch M."/>
            <person name="Goldberg J."/>
            <person name="Griggs A."/>
            <person name="Gujja S."/>
            <person name="Heiman D."/>
            <person name="Howarth C."/>
            <person name="Larson L."/>
            <person name="Lui A."/>
            <person name="MacDonald P.J.P."/>
            <person name="Mehta T."/>
            <person name="Montmayeur A."/>
            <person name="Murphy C."/>
            <person name="Neiman D."/>
            <person name="Pearson M."/>
            <person name="Priest M."/>
            <person name="Roberts A."/>
            <person name="Saif S."/>
            <person name="Shea T."/>
            <person name="Shenoy N."/>
            <person name="Sisk P."/>
            <person name="Stolte C."/>
            <person name="Sykes S."/>
            <person name="Yandava C."/>
            <person name="Wortman J."/>
            <person name="Nusbaum C."/>
            <person name="Birren B."/>
        </authorList>
    </citation>
    <scope>NUCLEOTIDE SEQUENCE</scope>
    <source>
        <strain evidence="2">ATCC 64411</strain>
    </source>
</reference>
<proteinExistence type="predicted"/>
<evidence type="ECO:0000259" key="1">
    <source>
        <dbReference type="Pfam" id="PF01182"/>
    </source>
</evidence>
<dbReference type="AlphaFoldDB" id="A0A0H2TTJ3"/>
<dbReference type="InterPro" id="IPR006148">
    <property type="entry name" value="Glc/Gal-6P_isomerase"/>
</dbReference>
<dbReference type="PANTHER" id="PTHR11054">
    <property type="entry name" value="6-PHOSPHOGLUCONOLACTONASE"/>
    <property type="match status" value="1"/>
</dbReference>
<dbReference type="Gene3D" id="3.40.50.1360">
    <property type="match status" value="1"/>
</dbReference>
<accession>A0A0H2TTJ3</accession>
<dbReference type="Pfam" id="PF01182">
    <property type="entry name" value="Glucosamine_iso"/>
    <property type="match status" value="1"/>
</dbReference>
<dbReference type="VEuPathDB" id="FungiDB:MAPG_06504"/>
<organism evidence="2">
    <name type="scientific">Magnaporthiopsis poae (strain ATCC 64411 / 73-15)</name>
    <name type="common">Kentucky bluegrass fungus</name>
    <name type="synonym">Magnaporthe poae</name>
    <dbReference type="NCBI Taxonomy" id="644358"/>
    <lineage>
        <taxon>Eukaryota</taxon>
        <taxon>Fungi</taxon>
        <taxon>Dikarya</taxon>
        <taxon>Ascomycota</taxon>
        <taxon>Pezizomycotina</taxon>
        <taxon>Sordariomycetes</taxon>
        <taxon>Sordariomycetidae</taxon>
        <taxon>Magnaporthales</taxon>
        <taxon>Magnaporthaceae</taxon>
        <taxon>Magnaporthiopsis</taxon>
    </lineage>
</organism>
<name>A0A0H2TTJ3_MAGP6</name>
<dbReference type="InterPro" id="IPR037171">
    <property type="entry name" value="NagB/RpiA_transferase-like"/>
</dbReference>
<dbReference type="GO" id="GO:0005975">
    <property type="term" value="P:carbohydrate metabolic process"/>
    <property type="evidence" value="ECO:0007669"/>
    <property type="project" value="InterPro"/>
</dbReference>
<protein>
    <recommendedName>
        <fullName evidence="1">Glucosamine/galactosamine-6-phosphate isomerase domain-containing protein</fullName>
    </recommendedName>
</protein>
<feature type="domain" description="Glucosamine/galactosamine-6-phosphate isomerase" evidence="1">
    <location>
        <begin position="12"/>
        <end position="112"/>
    </location>
</feature>
<dbReference type="EMBL" id="GL876970">
    <property type="protein sequence ID" value="KLU87505.1"/>
    <property type="molecule type" value="Genomic_DNA"/>
</dbReference>
<evidence type="ECO:0000313" key="2">
    <source>
        <dbReference type="EMBL" id="KLU87505.1"/>
    </source>
</evidence>